<keyword evidence="3" id="KW-1185">Reference proteome</keyword>
<dbReference type="OrthoDB" id="7011165at2"/>
<dbReference type="InterPro" id="IPR046673">
    <property type="entry name" value="ToxA_N"/>
</dbReference>
<organism evidence="2 3">
    <name type="scientific">Pseudomonas caspiana</name>
    <dbReference type="NCBI Taxonomy" id="1451454"/>
    <lineage>
        <taxon>Bacteria</taxon>
        <taxon>Pseudomonadati</taxon>
        <taxon>Pseudomonadota</taxon>
        <taxon>Gammaproteobacteria</taxon>
        <taxon>Pseudomonadales</taxon>
        <taxon>Pseudomonadaceae</taxon>
        <taxon>Pseudomonas</taxon>
    </lineage>
</organism>
<reference evidence="2 3" key="1">
    <citation type="journal article" date="2017" name="Syst. Appl. Microbiol.">
        <title>Pseudomonas caspiana sp. nov., a citrus pathogen in the Pseudomonas syringae phylogenetic group.</title>
        <authorList>
            <person name="Busquets A."/>
            <person name="Gomila M."/>
            <person name="Beiki F."/>
            <person name="Mulet M."/>
            <person name="Rahimian H."/>
            <person name="Garcia-Valdes E."/>
            <person name="Lalucat J."/>
        </authorList>
    </citation>
    <scope>NUCLEOTIDE SEQUENCE [LARGE SCALE GENOMIC DNA]</scope>
    <source>
        <strain evidence="2 3">FBF102</strain>
    </source>
</reference>
<comment type="caution">
    <text evidence="2">The sequence shown here is derived from an EMBL/GenBank/DDBJ whole genome shotgun (WGS) entry which is preliminary data.</text>
</comment>
<feature type="domain" description="Dermonecrotic toxin N-terminal" evidence="1">
    <location>
        <begin position="454"/>
        <end position="717"/>
    </location>
</feature>
<dbReference type="RefSeq" id="WP_087271151.1">
    <property type="nucleotide sequence ID" value="NZ_JBJGBV010000012.1"/>
</dbReference>
<accession>A0A1Y3NXC0</accession>
<dbReference type="Proteomes" id="UP000195440">
    <property type="component" value="Unassembled WGS sequence"/>
</dbReference>
<dbReference type="EMBL" id="LOHF01000018">
    <property type="protein sequence ID" value="OUM72229.1"/>
    <property type="molecule type" value="Genomic_DNA"/>
</dbReference>
<protein>
    <recommendedName>
        <fullName evidence="1">Dermonecrotic toxin N-terminal domain-containing protein</fullName>
    </recommendedName>
</protein>
<evidence type="ECO:0000259" key="1">
    <source>
        <dbReference type="Pfam" id="PF20178"/>
    </source>
</evidence>
<gene>
    <name evidence="2" type="ORF">AUC60_18965</name>
</gene>
<evidence type="ECO:0000313" key="2">
    <source>
        <dbReference type="EMBL" id="OUM72229.1"/>
    </source>
</evidence>
<dbReference type="AlphaFoldDB" id="A0A1Y3NXC0"/>
<evidence type="ECO:0000313" key="3">
    <source>
        <dbReference type="Proteomes" id="UP000195440"/>
    </source>
</evidence>
<dbReference type="Pfam" id="PF20178">
    <property type="entry name" value="ToxA_N"/>
    <property type="match status" value="1"/>
</dbReference>
<sequence>MSQDATLSTPSTAEASNTFLPSISAVREHRARQHADRILDQFAERFTEKDFFPEGGDGLLFAMLTRLPQWPADTQITVLDDEGEVAGYLKDNDQSIALYAVVLVQQDDGTYSLNHNEPATGPESLFRLILGQLPASSGLGLGGNFHGSNSISGRIVTLREQLAGMARSERGLLFDALLADAQANKSESPTGLPNPFLPLWTLAEADRLPSLVKLHELNPQLPSERLGDLLQAVPMTESQDSELLLSGTIPAEHAAALTTSRAEWVRYRAIDGILNTRVYDPETDALARQFVQRLLKDTLDRELMIVESGQSSYSPTEPDDTRIVLWHDRDGIYRAENPGTGEINSFGQTTDSFYLALGSLLQPHELSLCGMQHERDVAGLRSTVGNLVVKENGGWFELETSAQTDNALAPDWFKQASAADKLAWADAVQTYTQAMLEAQVPDSPTLAVSEVARELRQFARKKLQDHLKSGFGLELDPDLIRVHIPVIQPWGTGSSIGLPHIGGDHSASLPRTVSLTQLSLENVAFSDVLFLLRAQVRDAVGRPIDGFGALDAYRLVREVDIGETYKAFLRARLLNSPEGEWYKERFAQVMQAQMQLDALEAKLAGDYLENGTSPHGQEDRGYKWVKAVLDHPVDDGARPLVEGRRVRVGSLRIASGTKPDDRVILNDFLVFGLASPLSVPSAVLYTAGAKDGRCFVELNSLEDLRPRLGDSEFQDYLVLQAEPSQRPRIRWMLENKWQDLIIDVALHTENFLETNYKAQAERVIALVDEKTKSTWEVNWESAWSIVRSVGDFALGFTPFRVALPVAAVRSLYAMSKAIKNEDGGDHSSALYFVAAASFLTAALPTSKQTNIKSPPRKYPTVIELKGKAALAVSPDGLRLRTDGIFKEIYEQAQQGSAPRFYIKQDGKTFQVRYDRDSGVWRLIDPRRPDAYYQLPIRSQGGNWVYARSGLIGGMPKGAKGANGATATVPAASEGPKRYTLDLTGFEEAKPFKKADPFIKEKLLKSAESVTEKYAQEGGGRFHGYKEKGTGRSIFTLDLTGIPGSTGRGSWRLQLVERLIVDETGSVVKQPGQPGVLVFDKVLSQH</sequence>
<proteinExistence type="predicted"/>
<name>A0A1Y3NXC0_9PSED</name>